<dbReference type="EMBL" id="AP029172">
    <property type="protein sequence ID" value="BFD47191.1"/>
    <property type="molecule type" value="Genomic_DNA"/>
</dbReference>
<feature type="compositionally biased region" description="Polar residues" evidence="1">
    <location>
        <begin position="384"/>
        <end position="393"/>
    </location>
</feature>
<evidence type="ECO:0000256" key="1">
    <source>
        <dbReference type="SAM" id="MobiDB-lite"/>
    </source>
</evidence>
<protein>
    <submittedName>
        <fullName evidence="2">Uncharacterized protein</fullName>
    </submittedName>
</protein>
<feature type="compositionally biased region" description="Basic and acidic residues" evidence="1">
    <location>
        <begin position="370"/>
        <end position="382"/>
    </location>
</feature>
<sequence>MTGSLAKEEKTAEAGKTSNQSENYDVESVIRVASCAWNAIHCLLASYEYDLYSSWLESHFTSLKDCINKMEKDNSFTKDSAIIKFCRSIAENNKLYKELKNLNNPAEKFSQLEKIITGFKLKDLEDKVSFLMLLKEESDFTAIQKAYRDEWSFYDLINDRDLKKTYIDKAVTESANKSFKKDIDKCIKLAEQGKKAASKYLGRKGVELQAYYTETDNAYRVLNINSINYNRSEPTRISDILQQEKDIKELNIYCNKKHEIHAHRKGKERYYEFKEGAYYEMKSTWPVKDGSEMCTMIMNVSSDGITEVLKFNDEDFVLSDEILELIKQNDELYIQGLSLYDAVLEKGKAADVVPTANNNFQNESIAAYREETEGELDPKVDADNSLSPSINSNASTQTEVNLQHTETQTEVASQQIETKTEVNLQHTETQTEVASQQIETKTEVNLQHTGT</sequence>
<dbReference type="AlphaFoldDB" id="A0AAT9GBI0"/>
<evidence type="ECO:0000313" key="2">
    <source>
        <dbReference type="EMBL" id="BFD47191.1"/>
    </source>
</evidence>
<organism evidence="2">
    <name type="scientific">Wolbachia endosymbiont of Sergentomyia squamirostris</name>
    <dbReference type="NCBI Taxonomy" id="3113640"/>
    <lineage>
        <taxon>Bacteria</taxon>
        <taxon>Pseudomonadati</taxon>
        <taxon>Pseudomonadota</taxon>
        <taxon>Alphaproteobacteria</taxon>
        <taxon>Rickettsiales</taxon>
        <taxon>Anaplasmataceae</taxon>
        <taxon>Wolbachieae</taxon>
        <taxon>Wolbachia</taxon>
    </lineage>
</organism>
<gene>
    <name evidence="2" type="ORF">DMENIID0003_02650</name>
</gene>
<name>A0AAT9GBI0_9RICK</name>
<feature type="region of interest" description="Disordered" evidence="1">
    <location>
        <begin position="370"/>
        <end position="393"/>
    </location>
</feature>
<proteinExistence type="predicted"/>
<accession>A0AAT9GBI0</accession>
<reference evidence="2" key="1">
    <citation type="submission" date="2024-01" db="EMBL/GenBank/DDBJ databases">
        <title>Sequencing the genomes of a sandfly, Sergentomyia squamirostris, and its two endosymbionts.</title>
        <authorList>
            <person name="Itokawa K."/>
            <person name="Sanjoba C."/>
        </authorList>
    </citation>
    <scope>NUCLEOTIDE SEQUENCE</scope>
    <source>
        <strain evidence="2">WSSQ</strain>
    </source>
</reference>